<keyword evidence="3" id="KW-1185">Reference proteome</keyword>
<name>M1DDB5_SOLTU</name>
<evidence type="ECO:0000313" key="3">
    <source>
        <dbReference type="Proteomes" id="UP000011115"/>
    </source>
</evidence>
<keyword evidence="1" id="KW-1133">Transmembrane helix</keyword>
<dbReference type="Proteomes" id="UP000011115">
    <property type="component" value="Unassembled WGS sequence"/>
</dbReference>
<dbReference type="EnsemblPlants" id="PGSC0003DMT400087184">
    <property type="protein sequence ID" value="PGSC0003DMT400087184"/>
    <property type="gene ID" value="PGSC0003DMG400036755"/>
</dbReference>
<feature type="transmembrane region" description="Helical" evidence="1">
    <location>
        <begin position="72"/>
        <end position="93"/>
    </location>
</feature>
<keyword evidence="1" id="KW-0812">Transmembrane</keyword>
<dbReference type="InParanoid" id="M1DDB5"/>
<reference evidence="2" key="2">
    <citation type="submission" date="2015-06" db="UniProtKB">
        <authorList>
            <consortium name="EnsemblPlants"/>
        </authorList>
    </citation>
    <scope>IDENTIFICATION</scope>
    <source>
        <strain evidence="2">DM1-3 516 R44</strain>
    </source>
</reference>
<dbReference type="AlphaFoldDB" id="M1DDB5"/>
<dbReference type="Gramene" id="PGSC0003DMT400087184">
    <property type="protein sequence ID" value="PGSC0003DMT400087184"/>
    <property type="gene ID" value="PGSC0003DMG400036755"/>
</dbReference>
<evidence type="ECO:0000313" key="2">
    <source>
        <dbReference type="EnsemblPlants" id="PGSC0003DMT400087184"/>
    </source>
</evidence>
<sequence>MIYRDRTGTGSKRNRNEPVPVYRYQIMIPFCSVYRFNVSHPVLNTTGPERYQYNPFRCPTLVSTFEILRTSLLYFFSLQFWLDFPLGVSYVLYRSTYTPN</sequence>
<reference evidence="3" key="1">
    <citation type="journal article" date="2011" name="Nature">
        <title>Genome sequence and analysis of the tuber crop potato.</title>
        <authorList>
            <consortium name="The Potato Genome Sequencing Consortium"/>
        </authorList>
    </citation>
    <scope>NUCLEOTIDE SEQUENCE [LARGE SCALE GENOMIC DNA]</scope>
    <source>
        <strain evidence="3">cv. DM1-3 516 R44</strain>
    </source>
</reference>
<dbReference type="PaxDb" id="4113-PGSC0003DMT400087184"/>
<proteinExistence type="predicted"/>
<organism evidence="2 3">
    <name type="scientific">Solanum tuberosum</name>
    <name type="common">Potato</name>
    <dbReference type="NCBI Taxonomy" id="4113"/>
    <lineage>
        <taxon>Eukaryota</taxon>
        <taxon>Viridiplantae</taxon>
        <taxon>Streptophyta</taxon>
        <taxon>Embryophyta</taxon>
        <taxon>Tracheophyta</taxon>
        <taxon>Spermatophyta</taxon>
        <taxon>Magnoliopsida</taxon>
        <taxon>eudicotyledons</taxon>
        <taxon>Gunneridae</taxon>
        <taxon>Pentapetalae</taxon>
        <taxon>asterids</taxon>
        <taxon>lamiids</taxon>
        <taxon>Solanales</taxon>
        <taxon>Solanaceae</taxon>
        <taxon>Solanoideae</taxon>
        <taxon>Solaneae</taxon>
        <taxon>Solanum</taxon>
    </lineage>
</organism>
<protein>
    <submittedName>
        <fullName evidence="2">Uncharacterized protein</fullName>
    </submittedName>
</protein>
<keyword evidence="1" id="KW-0472">Membrane</keyword>
<accession>M1DDB5</accession>
<dbReference type="HOGENOM" id="CLU_2311155_0_0_1"/>
<evidence type="ECO:0000256" key="1">
    <source>
        <dbReference type="SAM" id="Phobius"/>
    </source>
</evidence>